<organism evidence="5 6">
    <name type="scientific">Prauserella flavalba</name>
    <dbReference type="NCBI Taxonomy" id="1477506"/>
    <lineage>
        <taxon>Bacteria</taxon>
        <taxon>Bacillati</taxon>
        <taxon>Actinomycetota</taxon>
        <taxon>Actinomycetes</taxon>
        <taxon>Pseudonocardiales</taxon>
        <taxon>Pseudonocardiaceae</taxon>
        <taxon>Prauserella</taxon>
    </lineage>
</organism>
<feature type="DNA-binding region" description="OmpR/PhoB-type" evidence="2">
    <location>
        <begin position="15"/>
        <end position="117"/>
    </location>
</feature>
<keyword evidence="6" id="KW-1185">Reference proteome</keyword>
<accession>A0A318LKN2</accession>
<evidence type="ECO:0000256" key="2">
    <source>
        <dbReference type="PROSITE-ProRule" id="PRU01091"/>
    </source>
</evidence>
<name>A0A318LKN2_9PSEU</name>
<evidence type="ECO:0000259" key="4">
    <source>
        <dbReference type="PROSITE" id="PS51755"/>
    </source>
</evidence>
<dbReference type="CDD" id="cd00383">
    <property type="entry name" value="trans_reg_C"/>
    <property type="match status" value="1"/>
</dbReference>
<dbReference type="EMBL" id="MASU01000006">
    <property type="protein sequence ID" value="PXY34061.1"/>
    <property type="molecule type" value="Genomic_DNA"/>
</dbReference>
<dbReference type="SMART" id="SM00862">
    <property type="entry name" value="Trans_reg_C"/>
    <property type="match status" value="1"/>
</dbReference>
<dbReference type="RefSeq" id="WP_110338136.1">
    <property type="nucleotide sequence ID" value="NZ_JBHVKT010000010.1"/>
</dbReference>
<dbReference type="InterPro" id="IPR016032">
    <property type="entry name" value="Sig_transdc_resp-reg_C-effctor"/>
</dbReference>
<protein>
    <recommendedName>
        <fullName evidence="4">OmpR/PhoB-type domain-containing protein</fullName>
    </recommendedName>
</protein>
<dbReference type="GO" id="GO:0006355">
    <property type="term" value="P:regulation of DNA-templated transcription"/>
    <property type="evidence" value="ECO:0007669"/>
    <property type="project" value="InterPro"/>
</dbReference>
<evidence type="ECO:0000256" key="3">
    <source>
        <dbReference type="SAM" id="MobiDB-lite"/>
    </source>
</evidence>
<dbReference type="GO" id="GO:0003677">
    <property type="term" value="F:DNA binding"/>
    <property type="evidence" value="ECO:0007669"/>
    <property type="project" value="UniProtKB-UniRule"/>
</dbReference>
<dbReference type="Proteomes" id="UP000247892">
    <property type="component" value="Unassembled WGS sequence"/>
</dbReference>
<dbReference type="Pfam" id="PF00486">
    <property type="entry name" value="Trans_reg_C"/>
    <property type="match status" value="1"/>
</dbReference>
<evidence type="ECO:0000256" key="1">
    <source>
        <dbReference type="ARBA" id="ARBA00023125"/>
    </source>
</evidence>
<comment type="caution">
    <text evidence="5">The sequence shown here is derived from an EMBL/GenBank/DDBJ whole genome shotgun (WGS) entry which is preliminary data.</text>
</comment>
<reference evidence="5 6" key="1">
    <citation type="submission" date="2016-07" db="EMBL/GenBank/DDBJ databases">
        <title>Draft genome sequence of Prauserella sp. YIM 121212, isolated from alkaline soil.</title>
        <authorList>
            <person name="Ruckert C."/>
            <person name="Albersmeier A."/>
            <person name="Jiang C.-L."/>
            <person name="Jiang Y."/>
            <person name="Kalinowski J."/>
            <person name="Schneider O."/>
            <person name="Winkler A."/>
            <person name="Zotchev S.B."/>
        </authorList>
    </citation>
    <scope>NUCLEOTIDE SEQUENCE [LARGE SCALE GENOMIC DNA]</scope>
    <source>
        <strain evidence="5 6">YIM 121212</strain>
    </source>
</reference>
<feature type="region of interest" description="Disordered" evidence="3">
    <location>
        <begin position="116"/>
        <end position="145"/>
    </location>
</feature>
<dbReference type="SUPFAM" id="SSF46894">
    <property type="entry name" value="C-terminal effector domain of the bipartite response regulators"/>
    <property type="match status" value="1"/>
</dbReference>
<dbReference type="InterPro" id="IPR036388">
    <property type="entry name" value="WH-like_DNA-bd_sf"/>
</dbReference>
<gene>
    <name evidence="5" type="ORF">BA062_17855</name>
</gene>
<dbReference type="PROSITE" id="PS51755">
    <property type="entry name" value="OMPR_PHOB"/>
    <property type="match status" value="1"/>
</dbReference>
<feature type="domain" description="OmpR/PhoB-type" evidence="4">
    <location>
        <begin position="15"/>
        <end position="117"/>
    </location>
</feature>
<dbReference type="Gene3D" id="1.10.10.10">
    <property type="entry name" value="Winged helix-like DNA-binding domain superfamily/Winged helix DNA-binding domain"/>
    <property type="match status" value="1"/>
</dbReference>
<evidence type="ECO:0000313" key="5">
    <source>
        <dbReference type="EMBL" id="PXY34061.1"/>
    </source>
</evidence>
<dbReference type="GO" id="GO:0000160">
    <property type="term" value="P:phosphorelay signal transduction system"/>
    <property type="evidence" value="ECO:0007669"/>
    <property type="project" value="InterPro"/>
</dbReference>
<dbReference type="AlphaFoldDB" id="A0A318LKN2"/>
<feature type="compositionally biased region" description="Low complexity" evidence="3">
    <location>
        <begin position="116"/>
        <end position="133"/>
    </location>
</feature>
<dbReference type="InterPro" id="IPR001867">
    <property type="entry name" value="OmpR/PhoB-type_DNA-bd"/>
</dbReference>
<proteinExistence type="predicted"/>
<keyword evidence="1 2" id="KW-0238">DNA-binding</keyword>
<sequence length="145" mass="15736">MARLRGVIHRRGPGGEPERYDDGVLRLDLLAREAQVAGVPVRLTAPEFRLLALLTRSAGTAQPVTRIAVHVWGEADRDDSLVRVRILVTRLRRKLDLTGLGGEVIVSARGQGYFYAPPDRAAPPRATRAEPSPGGYGHASRLLGT</sequence>
<evidence type="ECO:0000313" key="6">
    <source>
        <dbReference type="Proteomes" id="UP000247892"/>
    </source>
</evidence>